<name>X0VR26_9ZZZZ</name>
<feature type="region of interest" description="Disordered" evidence="1">
    <location>
        <begin position="1"/>
        <end position="63"/>
    </location>
</feature>
<reference evidence="2" key="1">
    <citation type="journal article" date="2014" name="Front. Microbiol.">
        <title>High frequency of phylogenetically diverse reductive dehalogenase-homologous genes in deep subseafloor sedimentary metagenomes.</title>
        <authorList>
            <person name="Kawai M."/>
            <person name="Futagami T."/>
            <person name="Toyoda A."/>
            <person name="Takaki Y."/>
            <person name="Nishi S."/>
            <person name="Hori S."/>
            <person name="Arai W."/>
            <person name="Tsubouchi T."/>
            <person name="Morono Y."/>
            <person name="Uchiyama I."/>
            <person name="Ito T."/>
            <person name="Fujiyama A."/>
            <person name="Inagaki F."/>
            <person name="Takami H."/>
        </authorList>
    </citation>
    <scope>NUCLEOTIDE SEQUENCE</scope>
    <source>
        <strain evidence="2">Expedition CK06-06</strain>
    </source>
</reference>
<comment type="caution">
    <text evidence="2">The sequence shown here is derived from an EMBL/GenBank/DDBJ whole genome shotgun (WGS) entry which is preliminary data.</text>
</comment>
<evidence type="ECO:0000313" key="2">
    <source>
        <dbReference type="EMBL" id="GAG14923.1"/>
    </source>
</evidence>
<feature type="compositionally biased region" description="Basic and acidic residues" evidence="1">
    <location>
        <begin position="37"/>
        <end position="49"/>
    </location>
</feature>
<feature type="non-terminal residue" evidence="2">
    <location>
        <position position="80"/>
    </location>
</feature>
<gene>
    <name evidence="2" type="ORF">S01H1_54067</name>
</gene>
<dbReference type="AlphaFoldDB" id="X0VR26"/>
<organism evidence="2">
    <name type="scientific">marine sediment metagenome</name>
    <dbReference type="NCBI Taxonomy" id="412755"/>
    <lineage>
        <taxon>unclassified sequences</taxon>
        <taxon>metagenomes</taxon>
        <taxon>ecological metagenomes</taxon>
    </lineage>
</organism>
<sequence length="80" mass="8978">MSVLTSRKDSGNDGRVLGRLQPAGSFSEHFVVQPLDKSARGKPTEDKNQNRLSAPDNQAEKEQYPHKMCKGFFALYILIQ</sequence>
<evidence type="ECO:0000256" key="1">
    <source>
        <dbReference type="SAM" id="MobiDB-lite"/>
    </source>
</evidence>
<dbReference type="EMBL" id="BARS01035053">
    <property type="protein sequence ID" value="GAG14923.1"/>
    <property type="molecule type" value="Genomic_DNA"/>
</dbReference>
<accession>X0VR26</accession>
<protein>
    <submittedName>
        <fullName evidence="2">Uncharacterized protein</fullName>
    </submittedName>
</protein>
<proteinExistence type="predicted"/>
<feature type="compositionally biased region" description="Basic and acidic residues" evidence="1">
    <location>
        <begin position="1"/>
        <end position="12"/>
    </location>
</feature>